<keyword evidence="2" id="KW-1185">Reference proteome</keyword>
<dbReference type="AlphaFoldDB" id="A0A3M7RWX0"/>
<reference evidence="1 2" key="1">
    <citation type="journal article" date="2018" name="Sci. Rep.">
        <title>Genomic signatures of local adaptation to the degree of environmental predictability in rotifers.</title>
        <authorList>
            <person name="Franch-Gras L."/>
            <person name="Hahn C."/>
            <person name="Garcia-Roger E.M."/>
            <person name="Carmona M.J."/>
            <person name="Serra M."/>
            <person name="Gomez A."/>
        </authorList>
    </citation>
    <scope>NUCLEOTIDE SEQUENCE [LARGE SCALE GENOMIC DNA]</scope>
    <source>
        <strain evidence="1">HYR1</strain>
    </source>
</reference>
<gene>
    <name evidence="1" type="ORF">BpHYR1_001414</name>
</gene>
<organism evidence="1 2">
    <name type="scientific">Brachionus plicatilis</name>
    <name type="common">Marine rotifer</name>
    <name type="synonym">Brachionus muelleri</name>
    <dbReference type="NCBI Taxonomy" id="10195"/>
    <lineage>
        <taxon>Eukaryota</taxon>
        <taxon>Metazoa</taxon>
        <taxon>Spiralia</taxon>
        <taxon>Gnathifera</taxon>
        <taxon>Rotifera</taxon>
        <taxon>Eurotatoria</taxon>
        <taxon>Monogononta</taxon>
        <taxon>Pseudotrocha</taxon>
        <taxon>Ploima</taxon>
        <taxon>Brachionidae</taxon>
        <taxon>Brachionus</taxon>
    </lineage>
</organism>
<name>A0A3M7RWX0_BRAPC</name>
<evidence type="ECO:0000313" key="2">
    <source>
        <dbReference type="Proteomes" id="UP000276133"/>
    </source>
</evidence>
<dbReference type="EMBL" id="REGN01002490">
    <property type="protein sequence ID" value="RNA27807.1"/>
    <property type="molecule type" value="Genomic_DNA"/>
</dbReference>
<comment type="caution">
    <text evidence="1">The sequence shown here is derived from an EMBL/GenBank/DDBJ whole genome shotgun (WGS) entry which is preliminary data.</text>
</comment>
<proteinExistence type="predicted"/>
<accession>A0A3M7RWX0</accession>
<evidence type="ECO:0000313" key="1">
    <source>
        <dbReference type="EMBL" id="RNA27807.1"/>
    </source>
</evidence>
<dbReference type="Proteomes" id="UP000276133">
    <property type="component" value="Unassembled WGS sequence"/>
</dbReference>
<protein>
    <submittedName>
        <fullName evidence="1">Uncharacterized protein</fullName>
    </submittedName>
</protein>
<sequence>MFKLIKGINEVSWVNPPVPASSLSQPGPAGGIRGHARRLSGQASTKCLQRTNTFTNRIVNEWNALYQHLKCLFLRPDTELIIYYYPVETTGIPEWFTHKPFGYTGYYFQIIDDQSFYVLIYIYLLTRIKMNTGAPLQSLRGTIKKMDTKDRKI</sequence>